<gene>
    <name evidence="2" type="ORF">LOD26_25485</name>
</gene>
<evidence type="ECO:0000256" key="1">
    <source>
        <dbReference type="SAM" id="MobiDB-lite"/>
    </source>
</evidence>
<protein>
    <submittedName>
        <fullName evidence="2">Uncharacterized protein</fullName>
    </submittedName>
</protein>
<evidence type="ECO:0000313" key="2">
    <source>
        <dbReference type="EMBL" id="MCO5784618.1"/>
    </source>
</evidence>
<sequence>MNTDHNNAEFGGVLPPGHIPAEQKPEAGDIFTTVPALTAFPLADFARRVRACATPGRLDMLHTLMLRAVPVGQRAEYIALLNQREEELSWQTSGTAWWV</sequence>
<dbReference type="RefSeq" id="WP_252839137.1">
    <property type="nucleotide sequence ID" value="NZ_JAJJVQ010000021.1"/>
</dbReference>
<feature type="region of interest" description="Disordered" evidence="1">
    <location>
        <begin position="1"/>
        <end position="24"/>
    </location>
</feature>
<dbReference type="EMBL" id="JAJJVQ010000021">
    <property type="protein sequence ID" value="MCO5784618.1"/>
    <property type="molecule type" value="Genomic_DNA"/>
</dbReference>
<reference evidence="2" key="1">
    <citation type="submission" date="2021-11" db="EMBL/GenBank/DDBJ databases">
        <title>Citrobacter meridianamericanus sp. nov. isolated from soil.</title>
        <authorList>
            <person name="Furlan J.P.R."/>
            <person name="Stehling E.G."/>
        </authorList>
    </citation>
    <scope>NUCLEOTIDE SEQUENCE</scope>
    <source>
        <strain evidence="2">BR102</strain>
    </source>
</reference>
<accession>A0ABT1BFV7</accession>
<organism evidence="2 3">
    <name type="scientific">Citrobacter meridianamericanus</name>
    <dbReference type="NCBI Taxonomy" id="2894201"/>
    <lineage>
        <taxon>Bacteria</taxon>
        <taxon>Pseudomonadati</taxon>
        <taxon>Pseudomonadota</taxon>
        <taxon>Gammaproteobacteria</taxon>
        <taxon>Enterobacterales</taxon>
        <taxon>Enterobacteriaceae</taxon>
        <taxon>Citrobacter</taxon>
    </lineage>
</organism>
<name>A0ABT1BFV7_9ENTR</name>
<comment type="caution">
    <text evidence="2">The sequence shown here is derived from an EMBL/GenBank/DDBJ whole genome shotgun (WGS) entry which is preliminary data.</text>
</comment>
<proteinExistence type="predicted"/>
<keyword evidence="3" id="KW-1185">Reference proteome</keyword>
<dbReference type="Proteomes" id="UP001139290">
    <property type="component" value="Unassembled WGS sequence"/>
</dbReference>
<evidence type="ECO:0000313" key="3">
    <source>
        <dbReference type="Proteomes" id="UP001139290"/>
    </source>
</evidence>